<feature type="region of interest" description="Disordered" evidence="6">
    <location>
        <begin position="968"/>
        <end position="990"/>
    </location>
</feature>
<dbReference type="EMBL" id="JAKJXP020000089">
    <property type="protein sequence ID" value="KAK7747673.1"/>
    <property type="molecule type" value="Genomic_DNA"/>
</dbReference>
<dbReference type="InterPro" id="IPR038739">
    <property type="entry name" value="ARMC8/Vid28"/>
</dbReference>
<organism evidence="7 8">
    <name type="scientific">Diatrype stigma</name>
    <dbReference type="NCBI Taxonomy" id="117547"/>
    <lineage>
        <taxon>Eukaryota</taxon>
        <taxon>Fungi</taxon>
        <taxon>Dikarya</taxon>
        <taxon>Ascomycota</taxon>
        <taxon>Pezizomycotina</taxon>
        <taxon>Sordariomycetes</taxon>
        <taxon>Xylariomycetidae</taxon>
        <taxon>Xylariales</taxon>
        <taxon>Diatrypaceae</taxon>
        <taxon>Diatrype</taxon>
    </lineage>
</organism>
<evidence type="ECO:0000256" key="2">
    <source>
        <dbReference type="ARBA" id="ARBA00004496"/>
    </source>
</evidence>
<dbReference type="SMART" id="SM00185">
    <property type="entry name" value="ARM"/>
    <property type="match status" value="4"/>
</dbReference>
<proteinExistence type="predicted"/>
<evidence type="ECO:0000256" key="5">
    <source>
        <dbReference type="ARBA" id="ARBA00023242"/>
    </source>
</evidence>
<comment type="caution">
    <text evidence="7">The sequence shown here is derived from an EMBL/GenBank/DDBJ whole genome shotgun (WGS) entry which is preliminary data.</text>
</comment>
<dbReference type="GO" id="GO:0005737">
    <property type="term" value="C:cytoplasm"/>
    <property type="evidence" value="ECO:0007669"/>
    <property type="project" value="UniProtKB-SubCell"/>
</dbReference>
<sequence length="1073" mass="117048">MSLDIGLIIAQLNAPSYSDRIAALRCIKNDVVGHRQRKERWVHRGIIRTLVLVITSVTEAYTSGKDAQRPSAVLKPYTPEETARLHAIQLLTSFANAGPAFLPPIHSAGTIPAILGSACLRSAQPQIILAALRLLRSITVASDPQLQAALSDAVFANDKLELFREILSQPVPTPETEAQVSLVAGLINNLCREDRHQNAMVSSSILDALATRLASFAVAAGYVLPNAELLAKSSGLSDFIPQPARSDHGLESVLGAIAAITTDSPYRACKLLFSPSILAVFPNTSYDPNTYSKVPSELAELPGLRPTRQSDDEPMDFLLPYIPFYTRGAPTAVLPPLNASASRESTLKGRSMSKFNINSSPWNFQGDNTETETEEAESPLIPWLIHLVRSRSGIEAVRAAAVLTSLFKAGFAYKTREETLGLLVIPVLLSMLSDAESKVKDDDVTALTPGGHERLRLLAEIPSLLARLITDSEPLQKAAFECDAARTLCKLLKNTYNIPLPRAAPQPWSPGGNNEESIENIPSECRLGDGEEIPGLASRLEIRGSTLLAIGTLATFKEEYRKAIIDQDAIPYVAESLYPSPSKPKLLKEKKVESLLNENINDAPPSEYGNNPPSVIGKACYAVRMLSRSVNILRTALVDNMVSVPIFRLLRHADLEVQTAATAVICNLVPNFSPMREPLVEYGVLKVLCEHAHSLDPMLRLNALWALKHLVDSASVELKKKCVEELSSGWLVQLICDDTEDEALFSARVKVDEMDEDADMGVPDYQNRDNSPSAPFYRALISAANRLHQQKQQLQQPQPEIPLLRLAEARLAALRDAETNPVRKARHDDLAIQEQGLGFIRNLIGGAYSSSSADPTHDTVEMIDYLFNTLGHDRLFDILASKLRAKILHPFSRRGTGTGTSAASTSSSITAAAAETRVVPPHSKVIEAVIYILVHIAASIPRHRQVVMAQEDLLRQLVKLLDSSTASSTTAAGTTHESNPNSSNNGIGSPYHNGGGFGSGISGDKEIRLALCYLLNNLSWRDDDLDTRACSQRSSDLCRLGFVSSLDHIARADDELDVREHAKTALFQMKQQY</sequence>
<dbReference type="GO" id="GO:0043161">
    <property type="term" value="P:proteasome-mediated ubiquitin-dependent protein catabolic process"/>
    <property type="evidence" value="ECO:0007669"/>
    <property type="project" value="TreeGrafter"/>
</dbReference>
<gene>
    <name evidence="7" type="ORF">SLS62_008999</name>
</gene>
<dbReference type="SUPFAM" id="SSF48371">
    <property type="entry name" value="ARM repeat"/>
    <property type="match status" value="2"/>
</dbReference>
<dbReference type="Pfam" id="PF00514">
    <property type="entry name" value="Arm"/>
    <property type="match status" value="1"/>
</dbReference>
<dbReference type="AlphaFoldDB" id="A0AAN9UHP7"/>
<keyword evidence="5" id="KW-0539">Nucleus</keyword>
<reference evidence="7 8" key="1">
    <citation type="submission" date="2024-02" db="EMBL/GenBank/DDBJ databases">
        <title>De novo assembly and annotation of 12 fungi associated with fruit tree decline syndrome in Ontario, Canada.</title>
        <authorList>
            <person name="Sulman M."/>
            <person name="Ellouze W."/>
            <person name="Ilyukhin E."/>
        </authorList>
    </citation>
    <scope>NUCLEOTIDE SEQUENCE [LARGE SCALE GENOMIC DNA]</scope>
    <source>
        <strain evidence="7 8">M11/M66-122</strain>
    </source>
</reference>
<keyword evidence="4" id="KW-0677">Repeat</keyword>
<dbReference type="Gene3D" id="1.25.10.10">
    <property type="entry name" value="Leucine-rich Repeat Variant"/>
    <property type="match status" value="3"/>
</dbReference>
<keyword evidence="3" id="KW-0963">Cytoplasm</keyword>
<keyword evidence="8" id="KW-1185">Reference proteome</keyword>
<evidence type="ECO:0000256" key="4">
    <source>
        <dbReference type="ARBA" id="ARBA00022737"/>
    </source>
</evidence>
<evidence type="ECO:0000313" key="7">
    <source>
        <dbReference type="EMBL" id="KAK7747673.1"/>
    </source>
</evidence>
<dbReference type="Proteomes" id="UP001320420">
    <property type="component" value="Unassembled WGS sequence"/>
</dbReference>
<accession>A0AAN9UHP7</accession>
<dbReference type="PANTHER" id="PTHR15651">
    <property type="entry name" value="ARMADILLO REPEAT-CONTAINING PROTEIN 8"/>
    <property type="match status" value="1"/>
</dbReference>
<dbReference type="GO" id="GO:0034657">
    <property type="term" value="C:GID complex"/>
    <property type="evidence" value="ECO:0007669"/>
    <property type="project" value="TreeGrafter"/>
</dbReference>
<comment type="subcellular location">
    <subcellularLocation>
        <location evidence="2">Cytoplasm</location>
    </subcellularLocation>
    <subcellularLocation>
        <location evidence="1">Nucleus</location>
    </subcellularLocation>
</comment>
<evidence type="ECO:0008006" key="9">
    <source>
        <dbReference type="Google" id="ProtNLM"/>
    </source>
</evidence>
<evidence type="ECO:0000256" key="3">
    <source>
        <dbReference type="ARBA" id="ARBA00022490"/>
    </source>
</evidence>
<dbReference type="PANTHER" id="PTHR15651:SF7">
    <property type="entry name" value="ARMADILLO REPEAT-CONTAINING PROTEIN 8"/>
    <property type="match status" value="1"/>
</dbReference>
<name>A0AAN9UHP7_9PEZI</name>
<dbReference type="GO" id="GO:0005634">
    <property type="term" value="C:nucleus"/>
    <property type="evidence" value="ECO:0007669"/>
    <property type="project" value="UniProtKB-SubCell"/>
</dbReference>
<evidence type="ECO:0000256" key="1">
    <source>
        <dbReference type="ARBA" id="ARBA00004123"/>
    </source>
</evidence>
<dbReference type="InterPro" id="IPR016024">
    <property type="entry name" value="ARM-type_fold"/>
</dbReference>
<dbReference type="InterPro" id="IPR000225">
    <property type="entry name" value="Armadillo"/>
</dbReference>
<evidence type="ECO:0000313" key="8">
    <source>
        <dbReference type="Proteomes" id="UP001320420"/>
    </source>
</evidence>
<evidence type="ECO:0000256" key="6">
    <source>
        <dbReference type="SAM" id="MobiDB-lite"/>
    </source>
</evidence>
<dbReference type="InterPro" id="IPR011989">
    <property type="entry name" value="ARM-like"/>
</dbReference>
<protein>
    <recommendedName>
        <fullName evidence="9">Armadillo repeat-containing protein 8</fullName>
    </recommendedName>
</protein>